<protein>
    <submittedName>
        <fullName evidence="1">Uncharacterized protein</fullName>
    </submittedName>
</protein>
<dbReference type="Proteomes" id="UP000091857">
    <property type="component" value="Chromosome 14"/>
</dbReference>
<name>A0ACB7GDZ1_MANES</name>
<reference evidence="2" key="1">
    <citation type="journal article" date="2016" name="Nat. Biotechnol.">
        <title>Sequencing wild and cultivated cassava and related species reveals extensive interspecific hybridization and genetic diversity.</title>
        <authorList>
            <person name="Bredeson J.V."/>
            <person name="Lyons J.B."/>
            <person name="Prochnik S.E."/>
            <person name="Wu G.A."/>
            <person name="Ha C.M."/>
            <person name="Edsinger-Gonzales E."/>
            <person name="Grimwood J."/>
            <person name="Schmutz J."/>
            <person name="Rabbi I.Y."/>
            <person name="Egesi C."/>
            <person name="Nauluvula P."/>
            <person name="Lebot V."/>
            <person name="Ndunguru J."/>
            <person name="Mkamilo G."/>
            <person name="Bart R.S."/>
            <person name="Setter T.L."/>
            <person name="Gleadow R.M."/>
            <person name="Kulakow P."/>
            <person name="Ferguson M.E."/>
            <person name="Rounsley S."/>
            <person name="Rokhsar D.S."/>
        </authorList>
    </citation>
    <scope>NUCLEOTIDE SEQUENCE [LARGE SCALE GENOMIC DNA]</scope>
    <source>
        <strain evidence="2">cv. AM560-2</strain>
    </source>
</reference>
<organism evidence="1 2">
    <name type="scientific">Manihot esculenta</name>
    <name type="common">Cassava</name>
    <name type="synonym">Jatropha manihot</name>
    <dbReference type="NCBI Taxonomy" id="3983"/>
    <lineage>
        <taxon>Eukaryota</taxon>
        <taxon>Viridiplantae</taxon>
        <taxon>Streptophyta</taxon>
        <taxon>Embryophyta</taxon>
        <taxon>Tracheophyta</taxon>
        <taxon>Spermatophyta</taxon>
        <taxon>Magnoliopsida</taxon>
        <taxon>eudicotyledons</taxon>
        <taxon>Gunneridae</taxon>
        <taxon>Pentapetalae</taxon>
        <taxon>rosids</taxon>
        <taxon>fabids</taxon>
        <taxon>Malpighiales</taxon>
        <taxon>Euphorbiaceae</taxon>
        <taxon>Crotonoideae</taxon>
        <taxon>Manihoteae</taxon>
        <taxon>Manihot</taxon>
    </lineage>
</organism>
<gene>
    <name evidence="1" type="ORF">MANES_14G042200v8</name>
</gene>
<dbReference type="EMBL" id="CM004400">
    <property type="protein sequence ID" value="KAG8638552.1"/>
    <property type="molecule type" value="Genomic_DNA"/>
</dbReference>
<evidence type="ECO:0000313" key="1">
    <source>
        <dbReference type="EMBL" id="KAG8638552.1"/>
    </source>
</evidence>
<keyword evidence="2" id="KW-1185">Reference proteome</keyword>
<accession>A0ACB7GDZ1</accession>
<proteinExistence type="predicted"/>
<comment type="caution">
    <text evidence="1">The sequence shown here is derived from an EMBL/GenBank/DDBJ whole genome shotgun (WGS) entry which is preliminary data.</text>
</comment>
<evidence type="ECO:0000313" key="2">
    <source>
        <dbReference type="Proteomes" id="UP000091857"/>
    </source>
</evidence>
<sequence>MDQRVEGQVQSEWYSPRRLRDSPTQFDFPGDRFIPNRSLMNLDQAHSLLTNRIKELPNPNFNEMYRQKLIESLTLDTEGRPFRMLVFRGSPKSSGRWIRLIDKMRNDDAEALRNSNKQYQSPRQLPVKEAKILDAPNIKNDYYVNIIDWGKNNVLAVALGGALYLWNSENKSILKLLEVQGDSDYPTSIAWSEDTRSLAVGYMHSTLQLWDTETAKCVRCLEGHKARVSTLAWNGHTLTSGSRDKSIINHDVRVRYNPTSYMRAHTEEVCGLKWSREGNLLASGGNENNIYIWEASKMNSSNFLHQFKEHRAAVKALAWCPFQFNVLASGGGTKDGCIKIWNTQKGTCIHSIDTNTQAS</sequence>